<keyword evidence="8" id="KW-1185">Reference proteome</keyword>
<accession>A0ABQ7UX42</accession>
<keyword evidence="2" id="KW-0805">Transcription regulation</keyword>
<keyword evidence="5" id="KW-0539">Nucleus</keyword>
<dbReference type="InterPro" id="IPR044810">
    <property type="entry name" value="WRKY_plant"/>
</dbReference>
<dbReference type="PANTHER" id="PTHR32096">
    <property type="entry name" value="WRKY TRANSCRIPTION FACTOR 30-RELATED-RELATED"/>
    <property type="match status" value="1"/>
</dbReference>
<evidence type="ECO:0000313" key="7">
    <source>
        <dbReference type="EMBL" id="KAH0756405.1"/>
    </source>
</evidence>
<comment type="subcellular location">
    <subcellularLocation>
        <location evidence="1">Nucleus</location>
    </subcellularLocation>
</comment>
<dbReference type="InterPro" id="IPR003657">
    <property type="entry name" value="WRKY_dom"/>
</dbReference>
<evidence type="ECO:0000256" key="1">
    <source>
        <dbReference type="ARBA" id="ARBA00004123"/>
    </source>
</evidence>
<dbReference type="EMBL" id="JAIVGD010000018">
    <property type="protein sequence ID" value="KAH0756405.1"/>
    <property type="molecule type" value="Genomic_DNA"/>
</dbReference>
<reference evidence="7 8" key="1">
    <citation type="journal article" date="2021" name="bioRxiv">
        <title>Chromosome-scale and haplotype-resolved genome assembly of a tetraploid potato cultivar.</title>
        <authorList>
            <person name="Sun H."/>
            <person name="Jiao W.-B."/>
            <person name="Krause K."/>
            <person name="Campoy J.A."/>
            <person name="Goel M."/>
            <person name="Folz-Donahue K."/>
            <person name="Kukat C."/>
            <person name="Huettel B."/>
            <person name="Schneeberger K."/>
        </authorList>
    </citation>
    <scope>NUCLEOTIDE SEQUENCE [LARGE SCALE GENOMIC DNA]</scope>
    <source>
        <strain evidence="7">SolTubOtavaFocal</strain>
        <tissue evidence="7">Leaves</tissue>
    </source>
</reference>
<organism evidence="7 8">
    <name type="scientific">Solanum tuberosum</name>
    <name type="common">Potato</name>
    <dbReference type="NCBI Taxonomy" id="4113"/>
    <lineage>
        <taxon>Eukaryota</taxon>
        <taxon>Viridiplantae</taxon>
        <taxon>Streptophyta</taxon>
        <taxon>Embryophyta</taxon>
        <taxon>Tracheophyta</taxon>
        <taxon>Spermatophyta</taxon>
        <taxon>Magnoliopsida</taxon>
        <taxon>eudicotyledons</taxon>
        <taxon>Gunneridae</taxon>
        <taxon>Pentapetalae</taxon>
        <taxon>asterids</taxon>
        <taxon>lamiids</taxon>
        <taxon>Solanales</taxon>
        <taxon>Solanaceae</taxon>
        <taxon>Solanoideae</taxon>
        <taxon>Solaneae</taxon>
        <taxon>Solanum</taxon>
    </lineage>
</organism>
<evidence type="ECO:0000259" key="6">
    <source>
        <dbReference type="PROSITE" id="PS50811"/>
    </source>
</evidence>
<proteinExistence type="predicted"/>
<dbReference type="Pfam" id="PF03106">
    <property type="entry name" value="WRKY"/>
    <property type="match status" value="1"/>
</dbReference>
<dbReference type="SUPFAM" id="SSF118290">
    <property type="entry name" value="WRKY DNA-binding domain"/>
    <property type="match status" value="1"/>
</dbReference>
<feature type="domain" description="WRKY" evidence="6">
    <location>
        <begin position="164"/>
        <end position="230"/>
    </location>
</feature>
<name>A0ABQ7UX42_SOLTU</name>
<protein>
    <recommendedName>
        <fullName evidence="6">WRKY domain-containing protein</fullName>
    </recommendedName>
</protein>
<keyword evidence="3" id="KW-0238">DNA-binding</keyword>
<evidence type="ECO:0000256" key="5">
    <source>
        <dbReference type="ARBA" id="ARBA00023242"/>
    </source>
</evidence>
<dbReference type="Gene3D" id="2.20.25.80">
    <property type="entry name" value="WRKY domain"/>
    <property type="match status" value="1"/>
</dbReference>
<gene>
    <name evidence="7" type="ORF">KY290_026675</name>
</gene>
<dbReference type="SMART" id="SM00774">
    <property type="entry name" value="WRKY"/>
    <property type="match status" value="1"/>
</dbReference>
<comment type="caution">
    <text evidence="7">The sequence shown here is derived from an EMBL/GenBank/DDBJ whole genome shotgun (WGS) entry which is preliminary data.</text>
</comment>
<evidence type="ECO:0000256" key="3">
    <source>
        <dbReference type="ARBA" id="ARBA00023125"/>
    </source>
</evidence>
<sequence length="330" mass="37341">MGDDDRDIGGIVRSCNISRPNNVVTPNLDLKVSPNDVWNSSDKYLAPDMTSFNGLSEIFSLDFPIARRENSYDQVIIMNQNINQQLYLHSIQPVQFIQQIIVPQSRTSVACVAPTTTTPHEWINLQQLDIGANIYPNFNFSMMTPLTQTRTRNNQSIRLTYELLQEELKNDIWTWRKYGQKHIKGSPFPRNYYKCSTSKHCEAKKQIEKSPKDENIFLVSCSGEHNHDPPMNRRYLASCNGNSKFKLPKGINILPKASILNASTSSSKRVKDSRVVASPIIATNPPLEIGSKNKMVVEIVQNKGDGKEKVDMNEDIFMGFDQLQGVTTST</sequence>
<keyword evidence="4" id="KW-0804">Transcription</keyword>
<dbReference type="PROSITE" id="PS50811">
    <property type="entry name" value="WRKY"/>
    <property type="match status" value="1"/>
</dbReference>
<evidence type="ECO:0000256" key="4">
    <source>
        <dbReference type="ARBA" id="ARBA00023163"/>
    </source>
</evidence>
<dbReference type="Proteomes" id="UP000826656">
    <property type="component" value="Unassembled WGS sequence"/>
</dbReference>
<evidence type="ECO:0000313" key="8">
    <source>
        <dbReference type="Proteomes" id="UP000826656"/>
    </source>
</evidence>
<dbReference type="PANTHER" id="PTHR32096:SF80">
    <property type="entry name" value="WRKY TRANSCRIPTION FACTOR 27-RELATED"/>
    <property type="match status" value="1"/>
</dbReference>
<dbReference type="InterPro" id="IPR036576">
    <property type="entry name" value="WRKY_dom_sf"/>
</dbReference>
<evidence type="ECO:0000256" key="2">
    <source>
        <dbReference type="ARBA" id="ARBA00023015"/>
    </source>
</evidence>